<dbReference type="InterPro" id="IPR050595">
    <property type="entry name" value="Bact_response_regulator"/>
</dbReference>
<evidence type="ECO:0000313" key="4">
    <source>
        <dbReference type="EMBL" id="SPF40595.1"/>
    </source>
</evidence>
<proteinExistence type="predicted"/>
<feature type="modified residue" description="4-aspartylphosphate" evidence="2">
    <location>
        <position position="53"/>
    </location>
</feature>
<dbReference type="Gene3D" id="3.40.50.2300">
    <property type="match status" value="1"/>
</dbReference>
<organism evidence="4 5">
    <name type="scientific">Candidatus Sulfotelmatobacter kueseliae</name>
    <dbReference type="NCBI Taxonomy" id="2042962"/>
    <lineage>
        <taxon>Bacteria</taxon>
        <taxon>Pseudomonadati</taxon>
        <taxon>Acidobacteriota</taxon>
        <taxon>Terriglobia</taxon>
        <taxon>Terriglobales</taxon>
        <taxon>Candidatus Korobacteraceae</taxon>
        <taxon>Candidatus Sulfotelmatobacter</taxon>
    </lineage>
</organism>
<dbReference type="Proteomes" id="UP000238701">
    <property type="component" value="Unassembled WGS sequence"/>
</dbReference>
<dbReference type="InterPro" id="IPR011006">
    <property type="entry name" value="CheY-like_superfamily"/>
</dbReference>
<gene>
    <name evidence="4" type="ORF">SBA1_310005</name>
</gene>
<dbReference type="EMBL" id="OMOD01000124">
    <property type="protein sequence ID" value="SPF40595.1"/>
    <property type="molecule type" value="Genomic_DNA"/>
</dbReference>
<keyword evidence="1 2" id="KW-0597">Phosphoprotein</keyword>
<dbReference type="GO" id="GO:0000160">
    <property type="term" value="P:phosphorelay signal transduction system"/>
    <property type="evidence" value="ECO:0007669"/>
    <property type="project" value="InterPro"/>
</dbReference>
<dbReference type="SMART" id="SM00448">
    <property type="entry name" value="REC"/>
    <property type="match status" value="1"/>
</dbReference>
<dbReference type="PANTHER" id="PTHR44591">
    <property type="entry name" value="STRESS RESPONSE REGULATOR PROTEIN 1"/>
    <property type="match status" value="1"/>
</dbReference>
<dbReference type="CDD" id="cd00156">
    <property type="entry name" value="REC"/>
    <property type="match status" value="1"/>
</dbReference>
<feature type="domain" description="Response regulatory" evidence="3">
    <location>
        <begin position="4"/>
        <end position="117"/>
    </location>
</feature>
<evidence type="ECO:0000256" key="2">
    <source>
        <dbReference type="PROSITE-ProRule" id="PRU00169"/>
    </source>
</evidence>
<dbReference type="OrthoDB" id="1798269at2"/>
<reference evidence="5" key="1">
    <citation type="submission" date="2018-02" db="EMBL/GenBank/DDBJ databases">
        <authorList>
            <person name="Hausmann B."/>
        </authorList>
    </citation>
    <scope>NUCLEOTIDE SEQUENCE [LARGE SCALE GENOMIC DNA]</scope>
    <source>
        <strain evidence="5">Peat soil MAG SbA1</strain>
    </source>
</reference>
<dbReference type="InterPro" id="IPR001789">
    <property type="entry name" value="Sig_transdc_resp-reg_receiver"/>
</dbReference>
<dbReference type="AlphaFoldDB" id="A0A2U3KLT6"/>
<evidence type="ECO:0000256" key="1">
    <source>
        <dbReference type="ARBA" id="ARBA00022553"/>
    </source>
</evidence>
<dbReference type="PROSITE" id="PS50110">
    <property type="entry name" value="RESPONSE_REGULATORY"/>
    <property type="match status" value="1"/>
</dbReference>
<dbReference type="Pfam" id="PF00072">
    <property type="entry name" value="Response_reg"/>
    <property type="match status" value="1"/>
</dbReference>
<accession>A0A2U3KLT6</accession>
<dbReference type="SUPFAM" id="SSF52172">
    <property type="entry name" value="CheY-like"/>
    <property type="match status" value="1"/>
</dbReference>
<sequence length="129" mass="13950">MPSVALVVDDSMLMRYTVSRFLEERGYTVESATNGVEALEVLSRMRPDLIVTDIQMPKMSGSELISAVKTQPELAAVPIIIVAGRASGFDESEKRANFTIYKDIDIEEQLTKALAALSGKAGRGKGTGK</sequence>
<evidence type="ECO:0000313" key="5">
    <source>
        <dbReference type="Proteomes" id="UP000238701"/>
    </source>
</evidence>
<dbReference type="PANTHER" id="PTHR44591:SF23">
    <property type="entry name" value="CHEY SUBFAMILY"/>
    <property type="match status" value="1"/>
</dbReference>
<protein>
    <submittedName>
        <fullName evidence="4">Response regulator receiver protein</fullName>
    </submittedName>
</protein>
<evidence type="ECO:0000259" key="3">
    <source>
        <dbReference type="PROSITE" id="PS50110"/>
    </source>
</evidence>
<name>A0A2U3KLT6_9BACT</name>